<evidence type="ECO:0000313" key="10">
    <source>
        <dbReference type="EMBL" id="TCP60457.1"/>
    </source>
</evidence>
<feature type="signal peptide" evidence="7">
    <location>
        <begin position="1"/>
        <end position="26"/>
    </location>
</feature>
<dbReference type="RefSeq" id="WP_131920789.1">
    <property type="nucleotide sequence ID" value="NZ_JAOQNU010000037.1"/>
</dbReference>
<dbReference type="GO" id="GO:0008234">
    <property type="term" value="F:cysteine-type peptidase activity"/>
    <property type="evidence" value="ECO:0007669"/>
    <property type="project" value="UniProtKB-KW"/>
</dbReference>
<dbReference type="PROSITE" id="PS51935">
    <property type="entry name" value="NLPC_P60"/>
    <property type="match status" value="1"/>
</dbReference>
<dbReference type="PANTHER" id="PTHR47053">
    <property type="entry name" value="MUREIN DD-ENDOPEPTIDASE MEPH-RELATED"/>
    <property type="match status" value="1"/>
</dbReference>
<keyword evidence="4" id="KW-0677">Repeat</keyword>
<keyword evidence="11" id="KW-1185">Reference proteome</keyword>
<dbReference type="PANTHER" id="PTHR47053:SF1">
    <property type="entry name" value="MUREIN DD-ENDOPEPTIDASE MEPH-RELATED"/>
    <property type="match status" value="1"/>
</dbReference>
<dbReference type="GO" id="GO:0006508">
    <property type="term" value="P:proteolysis"/>
    <property type="evidence" value="ECO:0007669"/>
    <property type="project" value="UniProtKB-KW"/>
</dbReference>
<comment type="caution">
    <text evidence="10">The sequence shown here is derived from an EMBL/GenBank/DDBJ whole genome shotgun (WGS) entry which is preliminary data.</text>
</comment>
<evidence type="ECO:0000313" key="11">
    <source>
        <dbReference type="Proteomes" id="UP000294813"/>
    </source>
</evidence>
<keyword evidence="2" id="KW-0645">Protease</keyword>
<evidence type="ECO:0000256" key="7">
    <source>
        <dbReference type="SAM" id="SignalP"/>
    </source>
</evidence>
<dbReference type="Pfam" id="PF00877">
    <property type="entry name" value="NLPC_P60"/>
    <property type="match status" value="1"/>
</dbReference>
<keyword evidence="3 7" id="KW-0732">Signal</keyword>
<evidence type="ECO:0000256" key="2">
    <source>
        <dbReference type="ARBA" id="ARBA00022670"/>
    </source>
</evidence>
<gene>
    <name evidence="10" type="ORF">EDD73_13717</name>
</gene>
<dbReference type="InterPro" id="IPR000064">
    <property type="entry name" value="NLP_P60_dom"/>
</dbReference>
<evidence type="ECO:0000259" key="8">
    <source>
        <dbReference type="PROSITE" id="PS51782"/>
    </source>
</evidence>
<proteinExistence type="inferred from homology"/>
<sequence length="262" mass="29797">MINRNFMAAAVAAIMWLLSMPNIALAYAIPYQVQEGDTLWGIAQGWRVTVEQIMKQNNFTFDIAYPGQVIQIPITAYKVGTGDTFYIISRKTGIPVDKLTAANPYIRPENLQLGQWLSLPVMAPATMPWGRKASEVIALAQKYLGTPYQWGARPWDTSRFDCSSFTQYVFGANYIQLRRVAAEQAQQGFFVGRDQLRKGDLMFFWNSDTRYNQDYSRVGHVGIYMGERKFIHAAGVRLGVVISSIDDPHYVQTYIMARRIIQ</sequence>
<keyword evidence="6" id="KW-0788">Thiol protease</keyword>
<reference evidence="10 11" key="1">
    <citation type="submission" date="2019-03" db="EMBL/GenBank/DDBJ databases">
        <title>Genomic Encyclopedia of Type Strains, Phase IV (KMG-IV): sequencing the most valuable type-strain genomes for metagenomic binning, comparative biology and taxonomic classification.</title>
        <authorList>
            <person name="Goeker M."/>
        </authorList>
    </citation>
    <scope>NUCLEOTIDE SEQUENCE [LARGE SCALE GENOMIC DNA]</scope>
    <source>
        <strain evidence="10 11">DSM 11170</strain>
    </source>
</reference>
<evidence type="ECO:0000259" key="9">
    <source>
        <dbReference type="PROSITE" id="PS51935"/>
    </source>
</evidence>
<dbReference type="Pfam" id="PF01476">
    <property type="entry name" value="LysM"/>
    <property type="match status" value="2"/>
</dbReference>
<dbReference type="Gene3D" id="3.90.1720.10">
    <property type="entry name" value="endopeptidase domain like (from Nostoc punctiforme)"/>
    <property type="match status" value="1"/>
</dbReference>
<dbReference type="EMBL" id="SLXT01000037">
    <property type="protein sequence ID" value="TCP60457.1"/>
    <property type="molecule type" value="Genomic_DNA"/>
</dbReference>
<dbReference type="Gene3D" id="3.10.350.10">
    <property type="entry name" value="LysM domain"/>
    <property type="match status" value="2"/>
</dbReference>
<dbReference type="AlphaFoldDB" id="A0A4R2REK2"/>
<dbReference type="InterPro" id="IPR038765">
    <property type="entry name" value="Papain-like_cys_pep_sf"/>
</dbReference>
<feature type="chain" id="PRO_5021012448" evidence="7">
    <location>
        <begin position="27"/>
        <end position="262"/>
    </location>
</feature>
<dbReference type="PROSITE" id="PS51782">
    <property type="entry name" value="LYSM"/>
    <property type="match status" value="2"/>
</dbReference>
<evidence type="ECO:0000256" key="4">
    <source>
        <dbReference type="ARBA" id="ARBA00022737"/>
    </source>
</evidence>
<dbReference type="InterPro" id="IPR036779">
    <property type="entry name" value="LysM_dom_sf"/>
</dbReference>
<dbReference type="CDD" id="cd00118">
    <property type="entry name" value="LysM"/>
    <property type="match status" value="2"/>
</dbReference>
<feature type="domain" description="LysM" evidence="8">
    <location>
        <begin position="75"/>
        <end position="119"/>
    </location>
</feature>
<organism evidence="10 11">
    <name type="scientific">Heliophilum fasciatum</name>
    <dbReference type="NCBI Taxonomy" id="35700"/>
    <lineage>
        <taxon>Bacteria</taxon>
        <taxon>Bacillati</taxon>
        <taxon>Bacillota</taxon>
        <taxon>Clostridia</taxon>
        <taxon>Eubacteriales</taxon>
        <taxon>Heliobacteriaceae</taxon>
        <taxon>Heliophilum</taxon>
    </lineage>
</organism>
<dbReference type="InterPro" id="IPR051202">
    <property type="entry name" value="Peptidase_C40"/>
</dbReference>
<feature type="domain" description="LysM" evidence="8">
    <location>
        <begin position="29"/>
        <end position="72"/>
    </location>
</feature>
<dbReference type="SUPFAM" id="SSF54106">
    <property type="entry name" value="LysM domain"/>
    <property type="match status" value="2"/>
</dbReference>
<protein>
    <submittedName>
        <fullName evidence="10">LysM domain-containing protein</fullName>
    </submittedName>
</protein>
<keyword evidence="5" id="KW-0378">Hydrolase</keyword>
<dbReference type="SMART" id="SM00257">
    <property type="entry name" value="LysM"/>
    <property type="match status" value="2"/>
</dbReference>
<dbReference type="SUPFAM" id="SSF54001">
    <property type="entry name" value="Cysteine proteinases"/>
    <property type="match status" value="1"/>
</dbReference>
<comment type="similarity">
    <text evidence="1">Belongs to the peptidase C40 family.</text>
</comment>
<evidence type="ECO:0000256" key="5">
    <source>
        <dbReference type="ARBA" id="ARBA00022801"/>
    </source>
</evidence>
<dbReference type="OrthoDB" id="9808890at2"/>
<dbReference type="InterPro" id="IPR018392">
    <property type="entry name" value="LysM"/>
</dbReference>
<evidence type="ECO:0000256" key="1">
    <source>
        <dbReference type="ARBA" id="ARBA00007074"/>
    </source>
</evidence>
<name>A0A4R2REK2_9FIRM</name>
<evidence type="ECO:0000256" key="3">
    <source>
        <dbReference type="ARBA" id="ARBA00022729"/>
    </source>
</evidence>
<feature type="domain" description="NlpC/P60" evidence="9">
    <location>
        <begin position="130"/>
        <end position="261"/>
    </location>
</feature>
<evidence type="ECO:0000256" key="6">
    <source>
        <dbReference type="ARBA" id="ARBA00022807"/>
    </source>
</evidence>
<dbReference type="Proteomes" id="UP000294813">
    <property type="component" value="Unassembled WGS sequence"/>
</dbReference>
<accession>A0A4R2REK2</accession>